<dbReference type="InterPro" id="IPR036812">
    <property type="entry name" value="NAD(P)_OxRdtase_dom_sf"/>
</dbReference>
<dbReference type="OrthoDB" id="9773828at2"/>
<organism evidence="3 4">
    <name type="scientific">Ktedonosporobacter rubrisoli</name>
    <dbReference type="NCBI Taxonomy" id="2509675"/>
    <lineage>
        <taxon>Bacteria</taxon>
        <taxon>Bacillati</taxon>
        <taxon>Chloroflexota</taxon>
        <taxon>Ktedonobacteria</taxon>
        <taxon>Ktedonobacterales</taxon>
        <taxon>Ktedonosporobacteraceae</taxon>
        <taxon>Ktedonosporobacter</taxon>
    </lineage>
</organism>
<dbReference type="AlphaFoldDB" id="A0A4P6JLI3"/>
<dbReference type="EMBL" id="CP035758">
    <property type="protein sequence ID" value="QBD76107.1"/>
    <property type="molecule type" value="Genomic_DNA"/>
</dbReference>
<keyword evidence="4" id="KW-1185">Reference proteome</keyword>
<dbReference type="InterPro" id="IPR023210">
    <property type="entry name" value="NADP_OxRdtase_dom"/>
</dbReference>
<evidence type="ECO:0000256" key="1">
    <source>
        <dbReference type="ARBA" id="ARBA00023002"/>
    </source>
</evidence>
<name>A0A4P6JLI3_KTERU</name>
<proteinExistence type="predicted"/>
<dbReference type="GO" id="GO:0016491">
    <property type="term" value="F:oxidoreductase activity"/>
    <property type="evidence" value="ECO:0007669"/>
    <property type="project" value="UniProtKB-KW"/>
</dbReference>
<dbReference type="RefSeq" id="WP_129886702.1">
    <property type="nucleotide sequence ID" value="NZ_CP035758.1"/>
</dbReference>
<dbReference type="NCBIfam" id="NF007695">
    <property type="entry name" value="PRK10376.1"/>
    <property type="match status" value="1"/>
</dbReference>
<dbReference type="Pfam" id="PF00248">
    <property type="entry name" value="Aldo_ket_red"/>
    <property type="match status" value="1"/>
</dbReference>
<dbReference type="GO" id="GO:0005737">
    <property type="term" value="C:cytoplasm"/>
    <property type="evidence" value="ECO:0007669"/>
    <property type="project" value="TreeGrafter"/>
</dbReference>
<keyword evidence="1" id="KW-0560">Oxidoreductase</keyword>
<sequence length="301" mass="32651">MDKTSTFFGKDTPLASAAGTITLGGELVVTRLGFGTMQLPGAGAWGEPADPARARAVLRRAVELGINFIDTSDYYGPHVANRLIVEALYPYPQDLVFATKIGFKRGADGSFIPDPRPESLRLACEENLSHLKVERLDLVHFRYGGSPEVPFMESVGTLQDLQREGKIRHIGLSNVTLAQLQEARATVPIATVENLYNLADRSSEQVVDWCTQQRIAFLPFLPLGKGKLVQADGPLASLAKRYQVTPAHLALAWLLARSPMILPIPGTSSVQHIEENVAAASLRLSEEDLSTLAAQVASVQN</sequence>
<feature type="domain" description="NADP-dependent oxidoreductase" evidence="2">
    <location>
        <begin position="31"/>
        <end position="293"/>
    </location>
</feature>
<dbReference type="InterPro" id="IPR050791">
    <property type="entry name" value="Aldo-Keto_reductase"/>
</dbReference>
<reference evidence="3 4" key="1">
    <citation type="submission" date="2019-01" db="EMBL/GenBank/DDBJ databases">
        <title>Ktedonosporobacter rubrisoli SCAWS-G2.</title>
        <authorList>
            <person name="Huang Y."/>
            <person name="Yan B."/>
        </authorList>
    </citation>
    <scope>NUCLEOTIDE SEQUENCE [LARGE SCALE GENOMIC DNA]</scope>
    <source>
        <strain evidence="3 4">SCAWS-G2</strain>
    </source>
</reference>
<dbReference type="CDD" id="cd19088">
    <property type="entry name" value="AKR_AKR13B1"/>
    <property type="match status" value="1"/>
</dbReference>
<dbReference type="PRINTS" id="PR00069">
    <property type="entry name" value="ALDKETRDTASE"/>
</dbReference>
<dbReference type="Proteomes" id="UP000290365">
    <property type="component" value="Chromosome"/>
</dbReference>
<dbReference type="Gene3D" id="3.20.20.100">
    <property type="entry name" value="NADP-dependent oxidoreductase domain"/>
    <property type="match status" value="1"/>
</dbReference>
<protein>
    <submittedName>
        <fullName evidence="3">Oxidoreductase</fullName>
    </submittedName>
</protein>
<accession>A0A4P6JLI3</accession>
<evidence type="ECO:0000313" key="3">
    <source>
        <dbReference type="EMBL" id="QBD76107.1"/>
    </source>
</evidence>
<dbReference type="PANTHER" id="PTHR43625:SF40">
    <property type="entry name" value="ALDO-KETO REDUCTASE YAKC [NADP(+)]"/>
    <property type="match status" value="1"/>
</dbReference>
<dbReference type="InterPro" id="IPR020471">
    <property type="entry name" value="AKR"/>
</dbReference>
<gene>
    <name evidence="3" type="ORF">EPA93_08830</name>
</gene>
<dbReference type="KEGG" id="kbs:EPA93_08830"/>
<evidence type="ECO:0000313" key="4">
    <source>
        <dbReference type="Proteomes" id="UP000290365"/>
    </source>
</evidence>
<dbReference type="PANTHER" id="PTHR43625">
    <property type="entry name" value="AFLATOXIN B1 ALDEHYDE REDUCTASE"/>
    <property type="match status" value="1"/>
</dbReference>
<evidence type="ECO:0000259" key="2">
    <source>
        <dbReference type="Pfam" id="PF00248"/>
    </source>
</evidence>
<dbReference type="SUPFAM" id="SSF51430">
    <property type="entry name" value="NAD(P)-linked oxidoreductase"/>
    <property type="match status" value="1"/>
</dbReference>